<organism evidence="2 3">
    <name type="scientific">Colletotrichum zoysiae</name>
    <dbReference type="NCBI Taxonomy" id="1216348"/>
    <lineage>
        <taxon>Eukaryota</taxon>
        <taxon>Fungi</taxon>
        <taxon>Dikarya</taxon>
        <taxon>Ascomycota</taxon>
        <taxon>Pezizomycotina</taxon>
        <taxon>Sordariomycetes</taxon>
        <taxon>Hypocreomycetidae</taxon>
        <taxon>Glomerellales</taxon>
        <taxon>Glomerellaceae</taxon>
        <taxon>Colletotrichum</taxon>
        <taxon>Colletotrichum graminicola species complex</taxon>
    </lineage>
</organism>
<proteinExistence type="predicted"/>
<feature type="compositionally biased region" description="Low complexity" evidence="1">
    <location>
        <begin position="241"/>
        <end position="252"/>
    </location>
</feature>
<accession>A0AAD9M471</accession>
<dbReference type="Gene3D" id="3.30.160.60">
    <property type="entry name" value="Classic Zinc Finger"/>
    <property type="match status" value="1"/>
</dbReference>
<feature type="compositionally biased region" description="Low complexity" evidence="1">
    <location>
        <begin position="271"/>
        <end position="285"/>
    </location>
</feature>
<sequence>MSTRSRSRVNQAQSTWANPTVLMPAQQPTTPGVRSCLGAATMALADTDGAFDMPLASAQLMYAINGGGGRLPVTATSMTDCTWAEATINVGSASTAAEMTWGGDGTSHAFGSNHINGGAMPAATVSQADDQHMFASYTTPGSAWESLTPPADQFAEEQQRQNPLQASASAWLQDLRCFDHGCDGRRFSSIGNLVRHQKEQSRGLSVQRHECPYCDQTFTRSTARNVHVTRGRCGGVKTIHNDNNNPNPNPNNERLRATAYAPSPTPAVTYSGSSDSSSSSISGDGQFRHEEVKMEAVAAMTAYLCQATDHRCPCSLYYRC</sequence>
<dbReference type="AlphaFoldDB" id="A0AAD9M471"/>
<name>A0AAD9M471_9PEZI</name>
<evidence type="ECO:0000313" key="3">
    <source>
        <dbReference type="Proteomes" id="UP001232148"/>
    </source>
</evidence>
<protein>
    <recommendedName>
        <fullName evidence="4">C2H2-type domain-containing protein</fullName>
    </recommendedName>
</protein>
<keyword evidence="3" id="KW-1185">Reference proteome</keyword>
<reference evidence="2" key="1">
    <citation type="submission" date="2021-06" db="EMBL/GenBank/DDBJ databases">
        <title>Comparative genomics, transcriptomics and evolutionary studies reveal genomic signatures of adaptation to plant cell wall in hemibiotrophic fungi.</title>
        <authorList>
            <consortium name="DOE Joint Genome Institute"/>
            <person name="Baroncelli R."/>
            <person name="Diaz J.F."/>
            <person name="Benocci T."/>
            <person name="Peng M."/>
            <person name="Battaglia E."/>
            <person name="Haridas S."/>
            <person name="Andreopoulos W."/>
            <person name="Labutti K."/>
            <person name="Pangilinan J."/>
            <person name="Floch G.L."/>
            <person name="Makela M.R."/>
            <person name="Henrissat B."/>
            <person name="Grigoriev I.V."/>
            <person name="Crouch J.A."/>
            <person name="De Vries R.P."/>
            <person name="Sukno S.A."/>
            <person name="Thon M.R."/>
        </authorList>
    </citation>
    <scope>NUCLEOTIDE SEQUENCE</scope>
    <source>
        <strain evidence="2">MAFF235873</strain>
    </source>
</reference>
<dbReference type="Proteomes" id="UP001232148">
    <property type="component" value="Unassembled WGS sequence"/>
</dbReference>
<gene>
    <name evidence="2" type="ORF">LX32DRAFT_190100</name>
</gene>
<evidence type="ECO:0008006" key="4">
    <source>
        <dbReference type="Google" id="ProtNLM"/>
    </source>
</evidence>
<feature type="compositionally biased region" description="Polar residues" evidence="1">
    <location>
        <begin position="1"/>
        <end position="18"/>
    </location>
</feature>
<evidence type="ECO:0000256" key="1">
    <source>
        <dbReference type="SAM" id="MobiDB-lite"/>
    </source>
</evidence>
<dbReference type="EMBL" id="MU842830">
    <property type="protein sequence ID" value="KAK2032549.1"/>
    <property type="molecule type" value="Genomic_DNA"/>
</dbReference>
<comment type="caution">
    <text evidence="2">The sequence shown here is derived from an EMBL/GenBank/DDBJ whole genome shotgun (WGS) entry which is preliminary data.</text>
</comment>
<evidence type="ECO:0000313" key="2">
    <source>
        <dbReference type="EMBL" id="KAK2032549.1"/>
    </source>
</evidence>
<feature type="region of interest" description="Disordered" evidence="1">
    <location>
        <begin position="1"/>
        <end position="24"/>
    </location>
</feature>
<feature type="region of interest" description="Disordered" evidence="1">
    <location>
        <begin position="236"/>
        <end position="286"/>
    </location>
</feature>